<dbReference type="GO" id="GO:0055085">
    <property type="term" value="P:transmembrane transport"/>
    <property type="evidence" value="ECO:0007669"/>
    <property type="project" value="InterPro"/>
</dbReference>
<proteinExistence type="inferred from homology"/>
<accession>A0A940Y2G7</accession>
<dbReference type="InterPro" id="IPR035906">
    <property type="entry name" value="MetI-like_sf"/>
</dbReference>
<keyword evidence="3" id="KW-1003">Cell membrane</keyword>
<feature type="region of interest" description="Disordered" evidence="8">
    <location>
        <begin position="1"/>
        <end position="21"/>
    </location>
</feature>
<keyword evidence="5 7" id="KW-1133">Transmembrane helix</keyword>
<evidence type="ECO:0000313" key="10">
    <source>
        <dbReference type="EMBL" id="MBQ0855392.1"/>
    </source>
</evidence>
<evidence type="ECO:0000256" key="8">
    <source>
        <dbReference type="SAM" id="MobiDB-lite"/>
    </source>
</evidence>
<dbReference type="GO" id="GO:0005886">
    <property type="term" value="C:plasma membrane"/>
    <property type="evidence" value="ECO:0007669"/>
    <property type="project" value="UniProtKB-SubCell"/>
</dbReference>
<feature type="transmembrane region" description="Helical" evidence="7">
    <location>
        <begin position="150"/>
        <end position="171"/>
    </location>
</feature>
<dbReference type="EMBL" id="JAGPYQ010000002">
    <property type="protein sequence ID" value="MBQ0855392.1"/>
    <property type="molecule type" value="Genomic_DNA"/>
</dbReference>
<dbReference type="AlphaFoldDB" id="A0A940Y2G7"/>
<keyword evidence="4 7" id="KW-0812">Transmembrane</keyword>
<feature type="transmembrane region" description="Helical" evidence="7">
    <location>
        <begin position="283"/>
        <end position="304"/>
    </location>
</feature>
<keyword evidence="6 7" id="KW-0472">Membrane</keyword>
<reference evidence="10 11" key="1">
    <citation type="submission" date="2021-04" db="EMBL/GenBank/DDBJ databases">
        <authorList>
            <person name="Tang X."/>
            <person name="Zhou X."/>
            <person name="Chen X."/>
            <person name="Cernava T."/>
            <person name="Zhang C."/>
        </authorList>
    </citation>
    <scope>NUCLEOTIDE SEQUENCE [LARGE SCALE GENOMIC DNA]</scope>
    <source>
        <strain evidence="10 11">BH-SS-21</strain>
    </source>
</reference>
<keyword evidence="11" id="KW-1185">Reference proteome</keyword>
<dbReference type="PANTHER" id="PTHR43744:SF12">
    <property type="entry name" value="ABC TRANSPORTER PERMEASE PROTEIN MG189-RELATED"/>
    <property type="match status" value="1"/>
</dbReference>
<feature type="transmembrane region" description="Helical" evidence="7">
    <location>
        <begin position="114"/>
        <end position="138"/>
    </location>
</feature>
<feature type="domain" description="ABC transmembrane type-1" evidence="9">
    <location>
        <begin position="115"/>
        <end position="304"/>
    </location>
</feature>
<evidence type="ECO:0000256" key="2">
    <source>
        <dbReference type="ARBA" id="ARBA00022448"/>
    </source>
</evidence>
<evidence type="ECO:0000256" key="6">
    <source>
        <dbReference type="ARBA" id="ARBA00023136"/>
    </source>
</evidence>
<gene>
    <name evidence="10" type="ORF">J8N05_45305</name>
</gene>
<organism evidence="10 11">
    <name type="scientific">Streptomyces liliiviolaceus</name>
    <dbReference type="NCBI Taxonomy" id="2823109"/>
    <lineage>
        <taxon>Bacteria</taxon>
        <taxon>Bacillati</taxon>
        <taxon>Actinomycetota</taxon>
        <taxon>Actinomycetes</taxon>
        <taxon>Kitasatosporales</taxon>
        <taxon>Streptomycetaceae</taxon>
        <taxon>Streptomyces</taxon>
    </lineage>
</organism>
<sequence length="319" mass="34372">MTTASPSPAASPSSAASTSSAVSASGPVYAGAAGPAPAGSAEGPGRRRRLLPFSPWHLLLAPLCLVFAIPLIWLLLSSVMSDAEINRFPPSLWPSGIDLEGYRYVIGNAMFPRWFANSLIVSLTAVASNLVLGSLGGYAFARMRFAGSRILLALMLATMAIPFQLTMIPTFLVMKRLGLIDSLGALIVPSLVTPFAVFLLRQFFLSLPRELEEAAWLDGCSRLGVLWRIVLPLSRPALSTVAVLTFLTTWNDLTWPLIAINHDTQYTLQLGLTTFQGQHHTRWSAVMAGNMITVLPVLLAFLFAQKTFIQSITSSGLKG</sequence>
<evidence type="ECO:0000256" key="7">
    <source>
        <dbReference type="RuleBase" id="RU363032"/>
    </source>
</evidence>
<dbReference type="CDD" id="cd06261">
    <property type="entry name" value="TM_PBP2"/>
    <property type="match status" value="1"/>
</dbReference>
<feature type="transmembrane region" description="Helical" evidence="7">
    <location>
        <begin position="183"/>
        <end position="204"/>
    </location>
</feature>
<dbReference type="Proteomes" id="UP000677413">
    <property type="component" value="Unassembled WGS sequence"/>
</dbReference>
<evidence type="ECO:0000313" key="11">
    <source>
        <dbReference type="Proteomes" id="UP000677413"/>
    </source>
</evidence>
<comment type="subcellular location">
    <subcellularLocation>
        <location evidence="1 7">Cell membrane</location>
        <topology evidence="1 7">Multi-pass membrane protein</topology>
    </subcellularLocation>
</comment>
<dbReference type="PROSITE" id="PS50928">
    <property type="entry name" value="ABC_TM1"/>
    <property type="match status" value="1"/>
</dbReference>
<dbReference type="PANTHER" id="PTHR43744">
    <property type="entry name" value="ABC TRANSPORTER PERMEASE PROTEIN MG189-RELATED-RELATED"/>
    <property type="match status" value="1"/>
</dbReference>
<keyword evidence="2 7" id="KW-0813">Transport</keyword>
<evidence type="ECO:0000259" key="9">
    <source>
        <dbReference type="PROSITE" id="PS50928"/>
    </source>
</evidence>
<dbReference type="SUPFAM" id="SSF161098">
    <property type="entry name" value="MetI-like"/>
    <property type="match status" value="1"/>
</dbReference>
<feature type="transmembrane region" description="Helical" evidence="7">
    <location>
        <begin position="56"/>
        <end position="76"/>
    </location>
</feature>
<dbReference type="InterPro" id="IPR000515">
    <property type="entry name" value="MetI-like"/>
</dbReference>
<protein>
    <submittedName>
        <fullName evidence="10">Carbohydrate ABC transporter permease</fullName>
    </submittedName>
</protein>
<evidence type="ECO:0000256" key="5">
    <source>
        <dbReference type="ARBA" id="ARBA00022989"/>
    </source>
</evidence>
<evidence type="ECO:0000256" key="3">
    <source>
        <dbReference type="ARBA" id="ARBA00022475"/>
    </source>
</evidence>
<evidence type="ECO:0000256" key="1">
    <source>
        <dbReference type="ARBA" id="ARBA00004651"/>
    </source>
</evidence>
<name>A0A940Y2G7_9ACTN</name>
<evidence type="ECO:0000256" key="4">
    <source>
        <dbReference type="ARBA" id="ARBA00022692"/>
    </source>
</evidence>
<dbReference type="RefSeq" id="WP_210893718.1">
    <property type="nucleotide sequence ID" value="NZ_JAGPYQ010000002.1"/>
</dbReference>
<comment type="similarity">
    <text evidence="7">Belongs to the binding-protein-dependent transport system permease family.</text>
</comment>
<comment type="caution">
    <text evidence="10">The sequence shown here is derived from an EMBL/GenBank/DDBJ whole genome shotgun (WGS) entry which is preliminary data.</text>
</comment>
<dbReference type="Gene3D" id="1.10.3720.10">
    <property type="entry name" value="MetI-like"/>
    <property type="match status" value="1"/>
</dbReference>
<dbReference type="Pfam" id="PF00528">
    <property type="entry name" value="BPD_transp_1"/>
    <property type="match status" value="1"/>
</dbReference>